<keyword evidence="1" id="KW-0378">Hydrolase</keyword>
<dbReference type="EMBL" id="PQCO01000177">
    <property type="protein sequence ID" value="PUE02600.1"/>
    <property type="molecule type" value="Genomic_DNA"/>
</dbReference>
<sequence length="158" mass="17059">MAELPPPRWGNPLHLLAFGLGAGALPKAPGTAGTLAAVPLYLLLMELPAATYLVLVLGLFLIGIPICGRTAADLGVHDHGGIVWDEWVGFLLTMWLAPPGWFWLLAGFTLFRFFDILKPWPIGWLDRRVGGGLGIMLDDLMAGVYAFGCLQLLAPLLE</sequence>
<accession>A0A6N4DRK9</accession>
<comment type="cofactor">
    <cofactor evidence="1">
        <name>Mg(2+)</name>
        <dbReference type="ChEBI" id="CHEBI:18420"/>
    </cofactor>
</comment>
<dbReference type="SUPFAM" id="SSF101307">
    <property type="entry name" value="YutG-like"/>
    <property type="match status" value="1"/>
</dbReference>
<keyword evidence="2" id="KW-1133">Transmembrane helix</keyword>
<dbReference type="InterPro" id="IPR007686">
    <property type="entry name" value="YutG/PgpA"/>
</dbReference>
<keyword evidence="1" id="KW-0460">Magnesium</keyword>
<dbReference type="PIRSF" id="PIRSF006162">
    <property type="entry name" value="PgpA"/>
    <property type="match status" value="1"/>
</dbReference>
<comment type="pathway">
    <text evidence="1">Phospholipid metabolism; phosphatidylglycerol biosynthesis; phosphatidylglycerol from CDP-diacylglycerol: step 2/2.</text>
</comment>
<feature type="transmembrane region" description="Helical" evidence="2">
    <location>
        <begin position="50"/>
        <end position="72"/>
    </location>
</feature>
<name>A0A6N4DRK9_9GAMM</name>
<dbReference type="AlphaFoldDB" id="A0A6N4DRK9"/>
<dbReference type="GO" id="GO:0005886">
    <property type="term" value="C:plasma membrane"/>
    <property type="evidence" value="ECO:0007669"/>
    <property type="project" value="UniProtKB-SubCell"/>
</dbReference>
<organism evidence="4 5">
    <name type="scientific">Candidatus Sedimenticola endophacoides</name>
    <dbReference type="NCBI Taxonomy" id="2548426"/>
    <lineage>
        <taxon>Bacteria</taxon>
        <taxon>Pseudomonadati</taxon>
        <taxon>Pseudomonadota</taxon>
        <taxon>Gammaproteobacteria</taxon>
        <taxon>Chromatiales</taxon>
        <taxon>Sedimenticolaceae</taxon>
        <taxon>Sedimenticola</taxon>
    </lineage>
</organism>
<feature type="domain" description="YutG/PgpA" evidence="3">
    <location>
        <begin position="16"/>
        <end position="153"/>
    </location>
</feature>
<dbReference type="Pfam" id="PF04608">
    <property type="entry name" value="PgpA"/>
    <property type="match status" value="1"/>
</dbReference>
<gene>
    <name evidence="4" type="ORF">C3L24_05840</name>
</gene>
<dbReference type="GO" id="GO:0046872">
    <property type="term" value="F:metal ion binding"/>
    <property type="evidence" value="ECO:0007669"/>
    <property type="project" value="UniProtKB-KW"/>
</dbReference>
<dbReference type="InterPro" id="IPR026037">
    <property type="entry name" value="PgpA"/>
</dbReference>
<evidence type="ECO:0000313" key="4">
    <source>
        <dbReference type="EMBL" id="PUE02600.1"/>
    </source>
</evidence>
<keyword evidence="1 2" id="KW-0812">Transmembrane</keyword>
<evidence type="ECO:0000256" key="1">
    <source>
        <dbReference type="PIRNR" id="PIRNR006162"/>
    </source>
</evidence>
<comment type="catalytic activity">
    <reaction evidence="1">
        <text>a 1,2-diacyl-sn-glycero-3-phospho-(1'-sn-glycero-3'-phosphate) + H2O = a 1,2-diacyl-sn-glycero-3-phospho-(1'-sn-glycerol) + phosphate</text>
        <dbReference type="Rhea" id="RHEA:33751"/>
        <dbReference type="ChEBI" id="CHEBI:15377"/>
        <dbReference type="ChEBI" id="CHEBI:43474"/>
        <dbReference type="ChEBI" id="CHEBI:60110"/>
        <dbReference type="ChEBI" id="CHEBI:64716"/>
        <dbReference type="EC" id="3.1.3.27"/>
    </reaction>
</comment>
<dbReference type="Proteomes" id="UP000250928">
    <property type="component" value="Unassembled WGS sequence"/>
</dbReference>
<dbReference type="CDD" id="cd06971">
    <property type="entry name" value="PgpA"/>
    <property type="match status" value="1"/>
</dbReference>
<reference evidence="4 5" key="1">
    <citation type="submission" date="2018-01" db="EMBL/GenBank/DDBJ databases">
        <title>Novel co-symbiosis in the lucinid bivalve Phacoides pectinatus.</title>
        <authorList>
            <person name="Lim S.J."/>
            <person name="Davis B.G."/>
            <person name="Gill D.E."/>
            <person name="Engel A.S."/>
            <person name="Anderson L.C."/>
            <person name="Campbell B.J."/>
        </authorList>
    </citation>
    <scope>NUCLEOTIDE SEQUENCE [LARGE SCALE GENOMIC DNA]</scope>
    <source>
        <strain evidence="4">N3_P5</strain>
    </source>
</reference>
<dbReference type="PANTHER" id="PTHR36305">
    <property type="entry name" value="PHOSPHATIDYLGLYCEROPHOSPHATASE A"/>
    <property type="match status" value="1"/>
</dbReference>
<evidence type="ECO:0000313" key="5">
    <source>
        <dbReference type="Proteomes" id="UP000250928"/>
    </source>
</evidence>
<dbReference type="PANTHER" id="PTHR36305:SF1">
    <property type="entry name" value="PHOSPHATIDYLGLYCEROPHOSPHATASE A"/>
    <property type="match status" value="1"/>
</dbReference>
<dbReference type="GO" id="GO:0008962">
    <property type="term" value="F:phosphatidylglycerophosphatase activity"/>
    <property type="evidence" value="ECO:0007669"/>
    <property type="project" value="UniProtKB-EC"/>
</dbReference>
<dbReference type="InterPro" id="IPR036681">
    <property type="entry name" value="PgpA-like_sf"/>
</dbReference>
<keyword evidence="1" id="KW-1003">Cell membrane</keyword>
<keyword evidence="1" id="KW-0443">Lipid metabolism</keyword>
<feature type="transmembrane region" description="Helical" evidence="2">
    <location>
        <begin position="15"/>
        <end position="43"/>
    </location>
</feature>
<dbReference type="UniPathway" id="UPA00084">
    <property type="reaction ID" value="UER00504"/>
</dbReference>
<keyword evidence="1" id="KW-0442">Lipid degradation</keyword>
<comment type="subcellular location">
    <subcellularLocation>
        <location evidence="1">Cell inner membrane</location>
        <topology evidence="1">Multi-pass membrane protein</topology>
    </subcellularLocation>
</comment>
<dbReference type="EC" id="3.1.3.27" evidence="1"/>
<dbReference type="GO" id="GO:0009395">
    <property type="term" value="P:phospholipid catabolic process"/>
    <property type="evidence" value="ECO:0007669"/>
    <property type="project" value="UniProtKB-KW"/>
</dbReference>
<comment type="caution">
    <text evidence="4">The sequence shown here is derived from an EMBL/GenBank/DDBJ whole genome shotgun (WGS) entry which is preliminary data.</text>
</comment>
<comment type="function">
    <text evidence="1">Lipid phosphatase which dephosphorylates phosphatidylglycerophosphate (PGP) to phosphatidylglycerol (PG).</text>
</comment>
<feature type="transmembrane region" description="Helical" evidence="2">
    <location>
        <begin position="92"/>
        <end position="114"/>
    </location>
</feature>
<evidence type="ECO:0000256" key="2">
    <source>
        <dbReference type="SAM" id="Phobius"/>
    </source>
</evidence>
<keyword evidence="1 2" id="KW-0472">Membrane</keyword>
<proteinExistence type="predicted"/>
<keyword evidence="1" id="KW-0479">Metal-binding</keyword>
<keyword evidence="1" id="KW-1208">Phospholipid metabolism</keyword>
<protein>
    <recommendedName>
        <fullName evidence="1">Phosphatidylglycerophosphatase A</fullName>
        <ecNumber evidence="1">3.1.3.27</ecNumber>
    </recommendedName>
    <alternativeName>
        <fullName evidence="1">Phosphatidylglycerolphosphate phosphatase A</fullName>
    </alternativeName>
</protein>
<evidence type="ECO:0000259" key="3">
    <source>
        <dbReference type="Pfam" id="PF04608"/>
    </source>
</evidence>
<keyword evidence="1" id="KW-0595">Phospholipid degradation</keyword>
<dbReference type="GO" id="GO:0006655">
    <property type="term" value="P:phosphatidylglycerol biosynthetic process"/>
    <property type="evidence" value="ECO:0007669"/>
    <property type="project" value="UniProtKB-UniPathway"/>
</dbReference>
<keyword evidence="1" id="KW-0997">Cell inner membrane</keyword>